<evidence type="ECO:0000313" key="1">
    <source>
        <dbReference type="EMBL" id="MBK1871071.1"/>
    </source>
</evidence>
<gene>
    <name evidence="1" type="ORF">JHL16_32190</name>
</gene>
<sequence>MPPKNATIARIWRGRTLSARADEYAGYLYEIGIRPLEEKALGVEMLREDRPEESEFVTISYWENVEAMSRFAGSDPRRIHHLPRDEEFLIELPHKVQILTIVASHRAPTEG</sequence>
<dbReference type="EMBL" id="JAENHL010000008">
    <property type="protein sequence ID" value="MBK1871071.1"/>
    <property type="molecule type" value="Genomic_DNA"/>
</dbReference>
<protein>
    <submittedName>
        <fullName evidence="1">Uncharacterized protein</fullName>
    </submittedName>
</protein>
<reference evidence="1" key="1">
    <citation type="submission" date="2021-01" db="EMBL/GenBank/DDBJ databases">
        <authorList>
            <person name="Sun Q."/>
        </authorList>
    </citation>
    <scope>NUCLEOTIDE SEQUENCE</scope>
    <source>
        <strain evidence="1">YIM B02566</strain>
    </source>
</reference>
<comment type="caution">
    <text evidence="1">The sequence shown here is derived from an EMBL/GenBank/DDBJ whole genome shotgun (WGS) entry which is preliminary data.</text>
</comment>
<proteinExistence type="predicted"/>
<evidence type="ECO:0000313" key="2">
    <source>
        <dbReference type="Proteomes" id="UP000616151"/>
    </source>
</evidence>
<name>A0ACC5REY8_9HYPH</name>
<keyword evidence="2" id="KW-1185">Reference proteome</keyword>
<dbReference type="Proteomes" id="UP000616151">
    <property type="component" value="Unassembled WGS sequence"/>
</dbReference>
<accession>A0ACC5REY8</accession>
<organism evidence="1 2">
    <name type="scientific">Taklimakanibacter albus</name>
    <dbReference type="NCBI Taxonomy" id="2800327"/>
    <lineage>
        <taxon>Bacteria</taxon>
        <taxon>Pseudomonadati</taxon>
        <taxon>Pseudomonadota</taxon>
        <taxon>Alphaproteobacteria</taxon>
        <taxon>Hyphomicrobiales</taxon>
        <taxon>Aestuariivirgaceae</taxon>
        <taxon>Taklimakanibacter</taxon>
    </lineage>
</organism>